<proteinExistence type="predicted"/>
<dbReference type="PANTHER" id="PTHR43045:SF1">
    <property type="entry name" value="SHIKIMATE TRANSPORTER"/>
    <property type="match status" value="1"/>
</dbReference>
<dbReference type="InterPro" id="IPR011701">
    <property type="entry name" value="MFS"/>
</dbReference>
<evidence type="ECO:0000313" key="10">
    <source>
        <dbReference type="Proteomes" id="UP001500220"/>
    </source>
</evidence>
<keyword evidence="5 7" id="KW-1133">Transmembrane helix</keyword>
<feature type="transmembrane region" description="Helical" evidence="7">
    <location>
        <begin position="127"/>
        <end position="152"/>
    </location>
</feature>
<dbReference type="Proteomes" id="UP001500220">
    <property type="component" value="Unassembled WGS sequence"/>
</dbReference>
<evidence type="ECO:0000256" key="6">
    <source>
        <dbReference type="ARBA" id="ARBA00023136"/>
    </source>
</evidence>
<evidence type="ECO:0000259" key="8">
    <source>
        <dbReference type="PROSITE" id="PS50850"/>
    </source>
</evidence>
<dbReference type="InterPro" id="IPR020846">
    <property type="entry name" value="MFS_dom"/>
</dbReference>
<dbReference type="PROSITE" id="PS50850">
    <property type="entry name" value="MFS"/>
    <property type="match status" value="1"/>
</dbReference>
<organism evidence="9 10">
    <name type="scientific">Saccharopolyspora thermophila</name>
    <dbReference type="NCBI Taxonomy" id="89367"/>
    <lineage>
        <taxon>Bacteria</taxon>
        <taxon>Bacillati</taxon>
        <taxon>Actinomycetota</taxon>
        <taxon>Actinomycetes</taxon>
        <taxon>Pseudonocardiales</taxon>
        <taxon>Pseudonocardiaceae</taxon>
        <taxon>Saccharopolyspora</taxon>
    </lineage>
</organism>
<dbReference type="Gene3D" id="1.20.1250.20">
    <property type="entry name" value="MFS general substrate transporter like domains"/>
    <property type="match status" value="1"/>
</dbReference>
<feature type="domain" description="Major facilitator superfamily (MFS) profile" evidence="8">
    <location>
        <begin position="24"/>
        <end position="434"/>
    </location>
</feature>
<name>A0ABP3N9G7_9PSEU</name>
<feature type="transmembrane region" description="Helical" evidence="7">
    <location>
        <begin position="409"/>
        <end position="427"/>
    </location>
</feature>
<dbReference type="EMBL" id="BAAAHC010000020">
    <property type="protein sequence ID" value="GAA0537109.1"/>
    <property type="molecule type" value="Genomic_DNA"/>
</dbReference>
<feature type="transmembrane region" description="Helical" evidence="7">
    <location>
        <begin position="385"/>
        <end position="403"/>
    </location>
</feature>
<dbReference type="PANTHER" id="PTHR43045">
    <property type="entry name" value="SHIKIMATE TRANSPORTER"/>
    <property type="match status" value="1"/>
</dbReference>
<evidence type="ECO:0000256" key="3">
    <source>
        <dbReference type="ARBA" id="ARBA00022475"/>
    </source>
</evidence>
<keyword evidence="2" id="KW-0813">Transport</keyword>
<feature type="transmembrane region" description="Helical" evidence="7">
    <location>
        <begin position="97"/>
        <end position="121"/>
    </location>
</feature>
<accession>A0ABP3N9G7</accession>
<evidence type="ECO:0000313" key="9">
    <source>
        <dbReference type="EMBL" id="GAA0537109.1"/>
    </source>
</evidence>
<feature type="transmembrane region" description="Helical" evidence="7">
    <location>
        <begin position="285"/>
        <end position="304"/>
    </location>
</feature>
<feature type="transmembrane region" description="Helical" evidence="7">
    <location>
        <begin position="197"/>
        <end position="215"/>
    </location>
</feature>
<protein>
    <submittedName>
        <fullName evidence="9">MFS transporter</fullName>
    </submittedName>
</protein>
<feature type="transmembrane region" description="Helical" evidence="7">
    <location>
        <begin position="250"/>
        <end position="270"/>
    </location>
</feature>
<gene>
    <name evidence="9" type="ORF">GCM10009545_44810</name>
</gene>
<evidence type="ECO:0000256" key="4">
    <source>
        <dbReference type="ARBA" id="ARBA00022692"/>
    </source>
</evidence>
<feature type="transmembrane region" description="Helical" evidence="7">
    <location>
        <begin position="341"/>
        <end position="365"/>
    </location>
</feature>
<keyword evidence="6 7" id="KW-0472">Membrane</keyword>
<feature type="transmembrane region" description="Helical" evidence="7">
    <location>
        <begin position="68"/>
        <end position="85"/>
    </location>
</feature>
<evidence type="ECO:0000256" key="7">
    <source>
        <dbReference type="SAM" id="Phobius"/>
    </source>
</evidence>
<evidence type="ECO:0000256" key="2">
    <source>
        <dbReference type="ARBA" id="ARBA00022448"/>
    </source>
</evidence>
<feature type="transmembrane region" description="Helical" evidence="7">
    <location>
        <begin position="316"/>
        <end position="335"/>
    </location>
</feature>
<reference evidence="10" key="1">
    <citation type="journal article" date="2019" name="Int. J. Syst. Evol. Microbiol.">
        <title>The Global Catalogue of Microorganisms (GCM) 10K type strain sequencing project: providing services to taxonomists for standard genome sequencing and annotation.</title>
        <authorList>
            <consortium name="The Broad Institute Genomics Platform"/>
            <consortium name="The Broad Institute Genome Sequencing Center for Infectious Disease"/>
            <person name="Wu L."/>
            <person name="Ma J."/>
        </authorList>
    </citation>
    <scope>NUCLEOTIDE SEQUENCE [LARGE SCALE GENOMIC DNA]</scope>
    <source>
        <strain evidence="10">JCM 10664</strain>
    </source>
</reference>
<comment type="subcellular location">
    <subcellularLocation>
        <location evidence="1">Cell membrane</location>
        <topology evidence="1">Multi-pass membrane protein</topology>
    </subcellularLocation>
</comment>
<evidence type="ECO:0000256" key="1">
    <source>
        <dbReference type="ARBA" id="ARBA00004651"/>
    </source>
</evidence>
<dbReference type="SUPFAM" id="SSF103473">
    <property type="entry name" value="MFS general substrate transporter"/>
    <property type="match status" value="1"/>
</dbReference>
<keyword evidence="10" id="KW-1185">Reference proteome</keyword>
<sequence>MFRLPTRAPAEPGAAEMHHNQQRARWAGLIGTALEQYDFVVYGTASALVFNTVFFPDVSATVGHLGSFSAYAVGFFARPLGGLFFSRFGDRLGRKWVLVATLALMGTATFTIGLLPGYASIGFFAPVLLVLLRCAQGFGAGAEMAGGTVLLTETAPEGRRGRNAALVWVGASGGTALGALVWLVVQLMPEEDLVSHGWRLVFFSSAAVTVLAFVLRRTLRDSHVFTETRKQAAVKTSPIKDVWRNSRRNVLRVFAMVVGVSINSYIYQVFLGSYLVAEVQVDKSVFTQSLLVGALAGMPAAYFFGWLSDRIGRRRAFTVVAVGMIAMPVPSYLLLDTGHPVLIALVIVLGFVFAAEGSVSAQAAFLPEIFGSRYRYAGVTLGREMASMVGGTGPLVCSALVAWASGSWVPVAILMMAVTVVSLIATVRTPETRDRDLYTEADAA</sequence>
<dbReference type="Pfam" id="PF07690">
    <property type="entry name" value="MFS_1"/>
    <property type="match status" value="1"/>
</dbReference>
<keyword evidence="4 7" id="KW-0812">Transmembrane</keyword>
<evidence type="ECO:0000256" key="5">
    <source>
        <dbReference type="ARBA" id="ARBA00022989"/>
    </source>
</evidence>
<dbReference type="InterPro" id="IPR036259">
    <property type="entry name" value="MFS_trans_sf"/>
</dbReference>
<dbReference type="RefSeq" id="WP_346074116.1">
    <property type="nucleotide sequence ID" value="NZ_BAAAHC010000020.1"/>
</dbReference>
<feature type="transmembrane region" description="Helical" evidence="7">
    <location>
        <begin position="164"/>
        <end position="185"/>
    </location>
</feature>
<comment type="caution">
    <text evidence="9">The sequence shown here is derived from an EMBL/GenBank/DDBJ whole genome shotgun (WGS) entry which is preliminary data.</text>
</comment>
<keyword evidence="3" id="KW-1003">Cell membrane</keyword>